<keyword evidence="3" id="KW-1185">Reference proteome</keyword>
<evidence type="ECO:0000313" key="2">
    <source>
        <dbReference type="EMBL" id="TYG86728.1"/>
    </source>
</evidence>
<dbReference type="PANTHER" id="PTHR22811">
    <property type="entry name" value="TRANSMEMBRANE EMP24 DOMAIN-CONTAINING PROTEIN"/>
    <property type="match status" value="1"/>
</dbReference>
<proteinExistence type="predicted"/>
<name>A0A5D2E0N3_GOSDA</name>
<reference evidence="2 3" key="1">
    <citation type="submission" date="2019-06" db="EMBL/GenBank/DDBJ databases">
        <title>WGS assembly of Gossypium darwinii.</title>
        <authorList>
            <person name="Chen Z.J."/>
            <person name="Sreedasyam A."/>
            <person name="Ando A."/>
            <person name="Song Q."/>
            <person name="De L."/>
            <person name="Hulse-Kemp A."/>
            <person name="Ding M."/>
            <person name="Ye W."/>
            <person name="Kirkbride R."/>
            <person name="Jenkins J."/>
            <person name="Plott C."/>
            <person name="Lovell J."/>
            <person name="Lin Y.-M."/>
            <person name="Vaughn R."/>
            <person name="Liu B."/>
            <person name="Li W."/>
            <person name="Simpson S."/>
            <person name="Scheffler B."/>
            <person name="Saski C."/>
            <person name="Grover C."/>
            <person name="Hu G."/>
            <person name="Conover J."/>
            <person name="Carlson J."/>
            <person name="Shu S."/>
            <person name="Boston L."/>
            <person name="Williams M."/>
            <person name="Peterson D."/>
            <person name="Mcgee K."/>
            <person name="Jones D."/>
            <person name="Wendel J."/>
            <person name="Stelly D."/>
            <person name="Grimwood J."/>
            <person name="Schmutz J."/>
        </authorList>
    </citation>
    <scope>NUCLEOTIDE SEQUENCE [LARGE SCALE GENOMIC DNA]</scope>
    <source>
        <strain evidence="2">1808015.09</strain>
    </source>
</reference>
<evidence type="ECO:0000313" key="3">
    <source>
        <dbReference type="Proteomes" id="UP000323506"/>
    </source>
</evidence>
<accession>A0A5D2E0N3</accession>
<feature type="chain" id="PRO_5022914988" description="GOLD domain-containing protein" evidence="1">
    <location>
        <begin position="20"/>
        <end position="163"/>
    </location>
</feature>
<dbReference type="AlphaFoldDB" id="A0A5D2E0N3"/>
<evidence type="ECO:0008006" key="4">
    <source>
        <dbReference type="Google" id="ProtNLM"/>
    </source>
</evidence>
<dbReference type="EMBL" id="CM017700">
    <property type="protein sequence ID" value="TYG86728.1"/>
    <property type="molecule type" value="Genomic_DNA"/>
</dbReference>
<gene>
    <name evidence="2" type="ORF">ES288_A13G156400v1</name>
</gene>
<keyword evidence="1" id="KW-0732">Signal</keyword>
<dbReference type="InterPro" id="IPR015720">
    <property type="entry name" value="Emp24-like"/>
</dbReference>
<feature type="signal peptide" evidence="1">
    <location>
        <begin position="1"/>
        <end position="19"/>
    </location>
</feature>
<dbReference type="Proteomes" id="UP000323506">
    <property type="component" value="Chromosome A13"/>
</dbReference>
<organism evidence="2 3">
    <name type="scientific">Gossypium darwinii</name>
    <name type="common">Darwin's cotton</name>
    <name type="synonym">Gossypium barbadense var. darwinii</name>
    <dbReference type="NCBI Taxonomy" id="34276"/>
    <lineage>
        <taxon>Eukaryota</taxon>
        <taxon>Viridiplantae</taxon>
        <taxon>Streptophyta</taxon>
        <taxon>Embryophyta</taxon>
        <taxon>Tracheophyta</taxon>
        <taxon>Spermatophyta</taxon>
        <taxon>Magnoliopsida</taxon>
        <taxon>eudicotyledons</taxon>
        <taxon>Gunneridae</taxon>
        <taxon>Pentapetalae</taxon>
        <taxon>rosids</taxon>
        <taxon>malvids</taxon>
        <taxon>Malvales</taxon>
        <taxon>Malvaceae</taxon>
        <taxon>Malvoideae</taxon>
        <taxon>Gossypium</taxon>
    </lineage>
</organism>
<protein>
    <recommendedName>
        <fullName evidence="4">GOLD domain-containing protein</fullName>
    </recommendedName>
</protein>
<evidence type="ECO:0000256" key="1">
    <source>
        <dbReference type="SAM" id="SignalP"/>
    </source>
</evidence>
<sequence>MNYLVILIASLCSLNAVFGIRFTITKKECFSHDVKYEGDTIHVSFFVIKVNSGWPSVDLVLDSKNGVIKAYTYQSLIECCDQIHVTRDRIMDFDVHESHLLYYNRHAKDEEALFNMQFEQHWLEVLTDRQSIVNEGMSQKAVHKALYQAEALIGARVLQVFLL</sequence>